<dbReference type="PANTHER" id="PTHR36180:SF2">
    <property type="entry name" value="BRO FAMILY PROTEIN"/>
    <property type="match status" value="1"/>
</dbReference>
<name>A0A7G7Y8Y9_NPVMC</name>
<dbReference type="Pfam" id="PF12299">
    <property type="entry name" value="DUF3627"/>
    <property type="match status" value="1"/>
</dbReference>
<protein>
    <submittedName>
        <fullName evidence="3">Bro-b</fullName>
    </submittedName>
</protein>
<dbReference type="Pfam" id="PF02498">
    <property type="entry name" value="Bro-N"/>
    <property type="match status" value="1"/>
</dbReference>
<dbReference type="PROSITE" id="PS51750">
    <property type="entry name" value="BRO_N"/>
    <property type="match status" value="1"/>
</dbReference>
<evidence type="ECO:0000259" key="2">
    <source>
        <dbReference type="PROSITE" id="PS51750"/>
    </source>
</evidence>
<feature type="domain" description="Bro-N" evidence="2">
    <location>
        <begin position="1"/>
        <end position="135"/>
    </location>
</feature>
<keyword evidence="1" id="KW-0175">Coiled coil</keyword>
<dbReference type="PANTHER" id="PTHR36180">
    <property type="entry name" value="DNA-BINDING PROTEIN-RELATED-RELATED"/>
    <property type="match status" value="1"/>
</dbReference>
<proteinExistence type="predicted"/>
<dbReference type="EMBL" id="MN395659">
    <property type="protein sequence ID" value="QNH90835.1"/>
    <property type="molecule type" value="Genomic_DNA"/>
</dbReference>
<dbReference type="SMART" id="SM01040">
    <property type="entry name" value="Bro-N"/>
    <property type="match status" value="1"/>
</dbReference>
<accession>A0A7G7Y8Y9</accession>
<sequence>MAVVKVQFGTQDLEVVSLRDEEGQLWMLANPFARILEYSNAPKAISTNVTEKNQQNFENFRSAQVGQTSMTSSSQHENFEPFRVGMFTSSSVQAKSKFINRAGLFELIQASKMPKAQEFRNWINSDLLVKLCDTGEYHMQTDAPADIAEGMNVIHSVTNDGKEAPWIKDCEFMKTAIEQKDRKIKDLTVALQESNQNLVITTEKLTDTNNKLVTFANALVTANEGLINANNMLNDARKDTAELANRMADIAQDVIAKPANPQLLHSLAVCSMGGDQYAFVRPQKRSLKRSLDRLAVEERDIVYKSDYVPNGVNVLNKVKEALPKDKFTARHNKITLLNDMTKEELVDVISSTMTTRQLALAKKKL</sequence>
<evidence type="ECO:0000256" key="1">
    <source>
        <dbReference type="SAM" id="Coils"/>
    </source>
</evidence>
<feature type="coiled-coil region" evidence="1">
    <location>
        <begin position="226"/>
        <end position="253"/>
    </location>
</feature>
<organismHost>
    <name type="scientific">Mamestra configurata</name>
    <name type="common">bertha armyworm</name>
    <dbReference type="NCBI Taxonomy" id="174822"/>
</organismHost>
<dbReference type="InterPro" id="IPR003497">
    <property type="entry name" value="BRO_N_domain"/>
</dbReference>
<organism evidence="3">
    <name type="scientific">Mamestra configurata nucleopolyhedrovirus</name>
    <name type="common">MacoNPV</name>
    <dbReference type="NCBI Taxonomy" id="207830"/>
    <lineage>
        <taxon>Viruses</taxon>
        <taxon>Viruses incertae sedis</taxon>
        <taxon>Naldaviricetes</taxon>
        <taxon>Lefavirales</taxon>
        <taxon>Baculoviridae</taxon>
        <taxon>Alphabaculovirus</taxon>
        <taxon>Alphabaculovirus maconfiguratae</taxon>
    </lineage>
</organism>
<dbReference type="InterPro" id="IPR022549">
    <property type="entry name" value="DUF3627"/>
</dbReference>
<reference evidence="3" key="1">
    <citation type="submission" date="2019-08" db="EMBL/GenBank/DDBJ databases">
        <title>Alphabaculoviruses infecting Mamestra configurata in North America.</title>
        <authorList>
            <person name="Erlandson M.A."/>
            <person name="Baldwin D."/>
            <person name="Theilmann D.A."/>
        </authorList>
    </citation>
    <scope>NUCLEOTIDE SEQUENCE</scope>
    <source>
        <strain evidence="3">Ls</strain>
    </source>
</reference>
<evidence type="ECO:0000313" key="3">
    <source>
        <dbReference type="EMBL" id="QNH90835.1"/>
    </source>
</evidence>